<dbReference type="EMBL" id="CAJNOK010006498">
    <property type="protein sequence ID" value="CAF1005563.1"/>
    <property type="molecule type" value="Genomic_DNA"/>
</dbReference>
<dbReference type="Proteomes" id="UP000681722">
    <property type="component" value="Unassembled WGS sequence"/>
</dbReference>
<organism evidence="2 5">
    <name type="scientific">Didymodactylos carnosus</name>
    <dbReference type="NCBI Taxonomy" id="1234261"/>
    <lineage>
        <taxon>Eukaryota</taxon>
        <taxon>Metazoa</taxon>
        <taxon>Spiralia</taxon>
        <taxon>Gnathifera</taxon>
        <taxon>Rotifera</taxon>
        <taxon>Eurotatoria</taxon>
        <taxon>Bdelloidea</taxon>
        <taxon>Philodinida</taxon>
        <taxon>Philodinidae</taxon>
        <taxon>Didymodactylos</taxon>
    </lineage>
</organism>
<dbReference type="EMBL" id="CAJOBC010054033">
    <property type="protein sequence ID" value="CAF4187106.1"/>
    <property type="molecule type" value="Genomic_DNA"/>
</dbReference>
<accession>A0A815G000</accession>
<gene>
    <name evidence="2" type="ORF">GPM918_LOCUS30017</name>
    <name evidence="1" type="ORF">OVA965_LOCUS14779</name>
    <name evidence="4" type="ORF">SRO942_LOCUS30620</name>
    <name evidence="3" type="ORF">TMI583_LOCUS14780</name>
</gene>
<protein>
    <submittedName>
        <fullName evidence="2">Uncharacterized protein</fullName>
    </submittedName>
</protein>
<evidence type="ECO:0000313" key="3">
    <source>
        <dbReference type="EMBL" id="CAF3774651.1"/>
    </source>
</evidence>
<sequence length="162" mass="19144">MTAEGACVLKLRALLCVSLLTEIDRTTEREYHNLIEQYLKDFDALYCAQQRLPKHHFALHFCTQLSSLGPLRFSNCLPFEKKHSFFKTHTYRNLKNLPKSLSIRHQNWIAKNMLTPENMASENYLYVGHILEERDCSYHQSKEDSFAYFFITKALLRNHLED</sequence>
<dbReference type="EMBL" id="CAJNOQ010013979">
    <property type="protein sequence ID" value="CAF1332354.1"/>
    <property type="molecule type" value="Genomic_DNA"/>
</dbReference>
<evidence type="ECO:0000313" key="1">
    <source>
        <dbReference type="EMBL" id="CAF1005563.1"/>
    </source>
</evidence>
<dbReference type="EMBL" id="CAJOBA010006505">
    <property type="protein sequence ID" value="CAF3774651.1"/>
    <property type="molecule type" value="Genomic_DNA"/>
</dbReference>
<dbReference type="Proteomes" id="UP000677228">
    <property type="component" value="Unassembled WGS sequence"/>
</dbReference>
<name>A0A815G000_9BILA</name>
<evidence type="ECO:0000313" key="5">
    <source>
        <dbReference type="Proteomes" id="UP000663829"/>
    </source>
</evidence>
<reference evidence="2" key="1">
    <citation type="submission" date="2021-02" db="EMBL/GenBank/DDBJ databases">
        <authorList>
            <person name="Nowell W R."/>
        </authorList>
    </citation>
    <scope>NUCLEOTIDE SEQUENCE</scope>
</reference>
<proteinExistence type="predicted"/>
<evidence type="ECO:0000313" key="4">
    <source>
        <dbReference type="EMBL" id="CAF4187106.1"/>
    </source>
</evidence>
<evidence type="ECO:0000313" key="2">
    <source>
        <dbReference type="EMBL" id="CAF1332354.1"/>
    </source>
</evidence>
<dbReference type="AlphaFoldDB" id="A0A815G000"/>
<dbReference type="Proteomes" id="UP000663829">
    <property type="component" value="Unassembled WGS sequence"/>
</dbReference>
<dbReference type="Proteomes" id="UP000682733">
    <property type="component" value="Unassembled WGS sequence"/>
</dbReference>
<comment type="caution">
    <text evidence="2">The sequence shown here is derived from an EMBL/GenBank/DDBJ whole genome shotgun (WGS) entry which is preliminary data.</text>
</comment>
<dbReference type="OrthoDB" id="10044445at2759"/>
<keyword evidence="5" id="KW-1185">Reference proteome</keyword>